<keyword evidence="9" id="KW-0460">Magnesium</keyword>
<evidence type="ECO:0000259" key="12">
    <source>
        <dbReference type="PROSITE" id="PS50011"/>
    </source>
</evidence>
<keyword evidence="4" id="KW-0808">Transferase</keyword>
<evidence type="ECO:0000256" key="11">
    <source>
        <dbReference type="ARBA" id="ARBA00048679"/>
    </source>
</evidence>
<reference evidence="14" key="1">
    <citation type="submission" date="2017-09" db="EMBL/GenBank/DDBJ databases">
        <title>The Reconstruction of 2,631 Draft Metagenome-Assembled Genomes from the Global Oceans.</title>
        <authorList>
            <person name="Tully B.J."/>
            <person name="Graham E.D."/>
            <person name="Heidelberg J.F."/>
        </authorList>
    </citation>
    <scope>NUCLEOTIDE SEQUENCE [LARGE SCALE GENOMIC DNA]</scope>
</reference>
<dbReference type="EC" id="2.7.11.1" evidence="2"/>
<dbReference type="GO" id="GO:0046872">
    <property type="term" value="F:metal ion binding"/>
    <property type="evidence" value="ECO:0007669"/>
    <property type="project" value="UniProtKB-KW"/>
</dbReference>
<dbReference type="InterPro" id="IPR000687">
    <property type="entry name" value="RIO_kinase"/>
</dbReference>
<dbReference type="SMART" id="SM00090">
    <property type="entry name" value="RIO"/>
    <property type="match status" value="1"/>
</dbReference>
<dbReference type="InterPro" id="IPR051272">
    <property type="entry name" value="RIO-type_Ser/Thr_kinase"/>
</dbReference>
<dbReference type="AlphaFoldDB" id="A0A2D6M1D7"/>
<protein>
    <recommendedName>
        <fullName evidence="2">non-specific serine/threonine protein kinase</fullName>
        <ecNumber evidence="2">2.7.11.1</ecNumber>
    </recommendedName>
</protein>
<dbReference type="GO" id="GO:0005524">
    <property type="term" value="F:ATP binding"/>
    <property type="evidence" value="ECO:0007669"/>
    <property type="project" value="UniProtKB-KW"/>
</dbReference>
<evidence type="ECO:0000256" key="9">
    <source>
        <dbReference type="ARBA" id="ARBA00022842"/>
    </source>
</evidence>
<dbReference type="InterPro" id="IPR000719">
    <property type="entry name" value="Prot_kinase_dom"/>
</dbReference>
<dbReference type="Pfam" id="PF01163">
    <property type="entry name" value="RIO1"/>
    <property type="match status" value="1"/>
</dbReference>
<dbReference type="EMBL" id="NZBU01000009">
    <property type="protein sequence ID" value="MAG22235.1"/>
    <property type="molecule type" value="Genomic_DNA"/>
</dbReference>
<proteinExistence type="inferred from homology"/>
<dbReference type="SUPFAM" id="SSF56112">
    <property type="entry name" value="Protein kinase-like (PK-like)"/>
    <property type="match status" value="1"/>
</dbReference>
<evidence type="ECO:0000256" key="3">
    <source>
        <dbReference type="ARBA" id="ARBA00022527"/>
    </source>
</evidence>
<keyword evidence="3 13" id="KW-0723">Serine/threonine-protein kinase</keyword>
<keyword evidence="6" id="KW-0547">Nucleotide-binding</keyword>
<evidence type="ECO:0000256" key="4">
    <source>
        <dbReference type="ARBA" id="ARBA00022679"/>
    </source>
</evidence>
<evidence type="ECO:0000256" key="6">
    <source>
        <dbReference type="ARBA" id="ARBA00022741"/>
    </source>
</evidence>
<dbReference type="Gene3D" id="3.30.200.20">
    <property type="entry name" value="Phosphorylase Kinase, domain 1"/>
    <property type="match status" value="1"/>
</dbReference>
<comment type="similarity">
    <text evidence="1">Belongs to the protein kinase superfamily. RIO-type Ser/Thr kinase family.</text>
</comment>
<evidence type="ECO:0000256" key="8">
    <source>
        <dbReference type="ARBA" id="ARBA00022840"/>
    </source>
</evidence>
<dbReference type="CDD" id="cd05145">
    <property type="entry name" value="RIO1_like"/>
    <property type="match status" value="1"/>
</dbReference>
<gene>
    <name evidence="13" type="ORF">CL943_02940</name>
</gene>
<organism evidence="13 14">
    <name type="scientific">Candidatus Iainarchaeum sp</name>
    <dbReference type="NCBI Taxonomy" id="3101447"/>
    <lineage>
        <taxon>Archaea</taxon>
        <taxon>Candidatus Iainarchaeota</taxon>
        <taxon>Candidatus Iainarchaeia</taxon>
        <taxon>Candidatus Iainarchaeales</taxon>
        <taxon>Candidatus Iainarchaeaceae</taxon>
        <taxon>Candidatus Iainarchaeum</taxon>
    </lineage>
</organism>
<accession>A0A2D6M1D7</accession>
<dbReference type="InterPro" id="IPR011009">
    <property type="entry name" value="Kinase-like_dom_sf"/>
</dbReference>
<keyword evidence="7 13" id="KW-0418">Kinase</keyword>
<comment type="caution">
    <text evidence="13">The sequence shown here is derived from an EMBL/GenBank/DDBJ whole genome shotgun (WGS) entry which is preliminary data.</text>
</comment>
<keyword evidence="8" id="KW-0067">ATP-binding</keyword>
<dbReference type="InterPro" id="IPR018934">
    <property type="entry name" value="RIO_dom"/>
</dbReference>
<evidence type="ECO:0000256" key="1">
    <source>
        <dbReference type="ARBA" id="ARBA00009196"/>
    </source>
</evidence>
<dbReference type="PANTHER" id="PTHR45723">
    <property type="entry name" value="SERINE/THREONINE-PROTEIN KINASE RIO1"/>
    <property type="match status" value="1"/>
</dbReference>
<name>A0A2D6M1D7_9ARCH</name>
<evidence type="ECO:0000313" key="13">
    <source>
        <dbReference type="EMBL" id="MAG22235.1"/>
    </source>
</evidence>
<comment type="catalytic activity">
    <reaction evidence="10">
        <text>L-threonyl-[protein] + ATP = O-phospho-L-threonyl-[protein] + ADP + H(+)</text>
        <dbReference type="Rhea" id="RHEA:46608"/>
        <dbReference type="Rhea" id="RHEA-COMP:11060"/>
        <dbReference type="Rhea" id="RHEA-COMP:11605"/>
        <dbReference type="ChEBI" id="CHEBI:15378"/>
        <dbReference type="ChEBI" id="CHEBI:30013"/>
        <dbReference type="ChEBI" id="CHEBI:30616"/>
        <dbReference type="ChEBI" id="CHEBI:61977"/>
        <dbReference type="ChEBI" id="CHEBI:456216"/>
        <dbReference type="EC" id="2.7.11.1"/>
    </reaction>
</comment>
<feature type="domain" description="Protein kinase" evidence="12">
    <location>
        <begin position="46"/>
        <end position="255"/>
    </location>
</feature>
<evidence type="ECO:0000256" key="5">
    <source>
        <dbReference type="ARBA" id="ARBA00022723"/>
    </source>
</evidence>
<evidence type="ECO:0000256" key="10">
    <source>
        <dbReference type="ARBA" id="ARBA00047899"/>
    </source>
</evidence>
<evidence type="ECO:0000256" key="7">
    <source>
        <dbReference type="ARBA" id="ARBA00022777"/>
    </source>
</evidence>
<comment type="catalytic activity">
    <reaction evidence="11">
        <text>L-seryl-[protein] + ATP = O-phospho-L-seryl-[protein] + ADP + H(+)</text>
        <dbReference type="Rhea" id="RHEA:17989"/>
        <dbReference type="Rhea" id="RHEA-COMP:9863"/>
        <dbReference type="Rhea" id="RHEA-COMP:11604"/>
        <dbReference type="ChEBI" id="CHEBI:15378"/>
        <dbReference type="ChEBI" id="CHEBI:29999"/>
        <dbReference type="ChEBI" id="CHEBI:30616"/>
        <dbReference type="ChEBI" id="CHEBI:83421"/>
        <dbReference type="ChEBI" id="CHEBI:456216"/>
        <dbReference type="EC" id="2.7.11.1"/>
    </reaction>
</comment>
<evidence type="ECO:0000256" key="2">
    <source>
        <dbReference type="ARBA" id="ARBA00012513"/>
    </source>
</evidence>
<dbReference type="PROSITE" id="PS50011">
    <property type="entry name" value="PROTEIN_KINASE_DOM"/>
    <property type="match status" value="1"/>
</dbReference>
<evidence type="ECO:0000313" key="14">
    <source>
        <dbReference type="Proteomes" id="UP000226592"/>
    </source>
</evidence>
<keyword evidence="5" id="KW-0479">Metal-binding</keyword>
<dbReference type="Proteomes" id="UP000226592">
    <property type="component" value="Unassembled WGS sequence"/>
</dbReference>
<dbReference type="GO" id="GO:0004674">
    <property type="term" value="F:protein serine/threonine kinase activity"/>
    <property type="evidence" value="ECO:0007669"/>
    <property type="project" value="UniProtKB-KW"/>
</dbReference>
<sequence>MKEEKKEEFSLMKFVPDDSARKIFAKVFDRQTIESVHALASKGYFDVLEFVISTGKEAHVFRARDRTGNFRAVKIYKIETTDFKRMSQYIEGDVRFGRVKKTRRSLVYAWTKKEFKNLLLLHKIGVRAPLPLAFQNNVLVMEFVGKKGEASPRLKEKPLEDVEKLHSTLVDFLAKMLFKAELIHSDISEYNILNKNGELVVIDCAQAVLNSHPEAKSFFERDITNISNYLRKKGLKITKESLMDEIKAKKALFKK</sequence>
<dbReference type="Gene3D" id="1.10.510.10">
    <property type="entry name" value="Transferase(Phosphotransferase) domain 1"/>
    <property type="match status" value="1"/>
</dbReference>